<dbReference type="InterPro" id="IPR015915">
    <property type="entry name" value="Kelch-typ_b-propeller"/>
</dbReference>
<dbReference type="Pfam" id="PF20842">
    <property type="entry name" value="Rax2_2"/>
    <property type="match status" value="1"/>
</dbReference>
<evidence type="ECO:0000313" key="8">
    <source>
        <dbReference type="Proteomes" id="UP000070444"/>
    </source>
</evidence>
<feature type="region of interest" description="Disordered" evidence="1">
    <location>
        <begin position="1295"/>
        <end position="1327"/>
    </location>
</feature>
<organism evidence="7 8">
    <name type="scientific">Conidiobolus coronatus (strain ATCC 28846 / CBS 209.66 / NRRL 28638)</name>
    <name type="common">Delacroixia coronata</name>
    <dbReference type="NCBI Taxonomy" id="796925"/>
    <lineage>
        <taxon>Eukaryota</taxon>
        <taxon>Fungi</taxon>
        <taxon>Fungi incertae sedis</taxon>
        <taxon>Zoopagomycota</taxon>
        <taxon>Entomophthoromycotina</taxon>
        <taxon>Entomophthoromycetes</taxon>
        <taxon>Entomophthorales</taxon>
        <taxon>Ancylistaceae</taxon>
        <taxon>Conidiobolus</taxon>
    </lineage>
</organism>
<name>A0A137PIN8_CONC2</name>
<dbReference type="InterPro" id="IPR024982">
    <property type="entry name" value="Rax2-like_C"/>
</dbReference>
<keyword evidence="2" id="KW-0812">Transmembrane</keyword>
<reference evidence="7 8" key="1">
    <citation type="journal article" date="2015" name="Genome Biol. Evol.">
        <title>Phylogenomic analyses indicate that early fungi evolved digesting cell walls of algal ancestors of land plants.</title>
        <authorList>
            <person name="Chang Y."/>
            <person name="Wang S."/>
            <person name="Sekimoto S."/>
            <person name="Aerts A.L."/>
            <person name="Choi C."/>
            <person name="Clum A."/>
            <person name="LaButti K.M."/>
            <person name="Lindquist E.A."/>
            <person name="Yee Ngan C."/>
            <person name="Ohm R.A."/>
            <person name="Salamov A.A."/>
            <person name="Grigoriev I.V."/>
            <person name="Spatafora J.W."/>
            <person name="Berbee M.L."/>
        </authorList>
    </citation>
    <scope>NUCLEOTIDE SEQUENCE [LARGE SCALE GENOMIC DNA]</scope>
    <source>
        <strain evidence="7 8">NRRL 28638</strain>
    </source>
</reference>
<sequence>MLAINIVYFILLTYTHLDIIICANSSIPSINLNRLGAIGFVGNFEGISSLNEPNPSSLQQNQSAILKYTKNSLSPIGILGNSSLITSFCSIQSSSNSSNTILFAGGKFSDIDNNQLSNLAKYSTSTNKWESVKWGVQGIVLHLLCHQKEQLVTIVGSFKNTLMPGFIYSPSTLSTLTPSIIQYNVTEDSWISLPFKGLNGPVTSIAKVPNSDAILVGGDFQRTIDGETLANGALANEIDLRLAKIYSDNMIRNVPNTPYSVICSKDPWLLQDNTKGSIRFEFPYPVKFAGIQLINSNSADRGTKQFSIMATPSNQFYNISYIDSQNNWSFCGANCPLQQNPGISQTYYFKNSSVPATTGIQINIQEWYGLSGGLGSVKLFVEESESLAQATVYTTNCPGLLGQAQSAIKGNWQTYSYPNTSQLYLGYQYKTDSSNWNTINQTISAIKPIIPEFGKYNLQLTFPPCSSQQECKARGQLQVIVTDNSESKLWGSTTVDLGSGKSSVTVYEGFLPSSVNNAGPQVFIRPIVPPKAQPELQVMVQSIKVRRVATKTDLNGLLSVYTTPRSDIFSNMQDIENSIFSDYPSGLPNGFRTTALAFVNNTKTIIAGDLNQNGIRSPKMFISQGSNTESIQFDNGNGVISHLGSSSNLNDTVFVGGAFKLRANNLTITNFGVYNVTSKKWMTVPRLQVISLSNMAQLGDDLYLAGKFVVGENTTTGLGTQLNYIRIDQVTLELSSDTLISGDVKSVGADQGSVYFNGQFTGAQTHRTPGLAILGPNGLASNTHSIGQPAASFLNWGQINTAAFYNMNSEQHYLNNQTLTIVAGGFETEKASKVAILDNGNWSSLFNKDEIKGNVSCIEISDNRMLIGGNIENKKGDRALLMYDLNKRQIMSSPPALTMKDSNDNSKLIVRDLLRLKGSSTIVAAGKFDNAAGTSCQNMCFFDAQKETWTSPEPYNGNLPEFAQLALFEDWIILLPTTQSNLSYLFGYNTKTKQWAQFGNELPGIPSRVHYYTDTNKLYVSGSTKSSNGSTYISVWDGHKFVSFLDKLSGSRDIQSMLVVPITGSSSPSTSLDLTNELPNGLGLLISGDLTVNSNPQSYSSVLYYQGQYYPYTSTSPSPSYSKLISTLPYSALEELSLPLPLIILISLAISLTIVAFIVCTGLGILWYRNHKTYRTHQNNMLPSVNSNEFLLHPSIFDSHSQRSPDSVQKKNANMHNAQNVEMSQNEIPHLLDNQHEFSPIESETVVNSDVPNMEVRRLDDLPSHDSSYDSLPNRPQSIAALTASTTFRSVHTSLTPSSKLAASSGEAPKSGSITTSSEGFTAESPSRKAMNRLSEAFPNLLASTKPQRASINTSSPTRLPIKNIPVKRVSQAVTLPDFSLTKSFDDSKRSSYRNQVEE</sequence>
<dbReference type="EMBL" id="KQ964419">
    <property type="protein sequence ID" value="KXN74864.1"/>
    <property type="molecule type" value="Genomic_DNA"/>
</dbReference>
<feature type="signal peptide" evidence="3">
    <location>
        <begin position="1"/>
        <end position="17"/>
    </location>
</feature>
<dbReference type="InterPro" id="IPR048266">
    <property type="entry name" value="Rax2-like_second"/>
</dbReference>
<dbReference type="STRING" id="796925.A0A137PIN8"/>
<dbReference type="OrthoDB" id="2503993at2759"/>
<dbReference type="Proteomes" id="UP000070444">
    <property type="component" value="Unassembled WGS sequence"/>
</dbReference>
<dbReference type="Pfam" id="PF12768">
    <property type="entry name" value="Rax2"/>
    <property type="match status" value="1"/>
</dbReference>
<feature type="domain" description="Rax2-like second" evidence="5">
    <location>
        <begin position="237"/>
        <end position="374"/>
    </location>
</feature>
<feature type="region of interest" description="Disordered" evidence="1">
    <location>
        <begin position="1340"/>
        <end position="1365"/>
    </location>
</feature>
<dbReference type="Pfam" id="PF20843">
    <property type="entry name" value="Rax2_3"/>
    <property type="match status" value="1"/>
</dbReference>
<feature type="compositionally biased region" description="Polar residues" evidence="1">
    <location>
        <begin position="1342"/>
        <end position="1358"/>
    </location>
</feature>
<protein>
    <submittedName>
        <fullName evidence="7">Uncharacterized protein</fullName>
    </submittedName>
</protein>
<feature type="transmembrane region" description="Helical" evidence="2">
    <location>
        <begin position="1142"/>
        <end position="1168"/>
    </location>
</feature>
<evidence type="ECO:0000256" key="3">
    <source>
        <dbReference type="SAM" id="SignalP"/>
    </source>
</evidence>
<dbReference type="PANTHER" id="PTHR31778">
    <property type="entry name" value="BUD SITE SELECTION PROTEIN RAX2"/>
    <property type="match status" value="1"/>
</dbReference>
<feature type="chain" id="PRO_5007294927" evidence="3">
    <location>
        <begin position="18"/>
        <end position="1399"/>
    </location>
</feature>
<keyword evidence="2" id="KW-1133">Transmembrane helix</keyword>
<feature type="domain" description="Rax2-like C-terminal" evidence="4">
    <location>
        <begin position="880"/>
        <end position="1122"/>
    </location>
</feature>
<evidence type="ECO:0000256" key="2">
    <source>
        <dbReference type="SAM" id="Phobius"/>
    </source>
</evidence>
<dbReference type="SUPFAM" id="SSF50965">
    <property type="entry name" value="Galactose oxidase, central domain"/>
    <property type="match status" value="2"/>
</dbReference>
<evidence type="ECO:0000259" key="6">
    <source>
        <dbReference type="Pfam" id="PF20843"/>
    </source>
</evidence>
<evidence type="ECO:0000259" key="4">
    <source>
        <dbReference type="Pfam" id="PF12768"/>
    </source>
</evidence>
<proteinExistence type="predicted"/>
<dbReference type="InterPro" id="IPR048265">
    <property type="entry name" value="Rax2-like_third"/>
</dbReference>
<dbReference type="PANTHER" id="PTHR31778:SF2">
    <property type="entry name" value="BUD SITE SELECTION PROTEIN RAX2"/>
    <property type="match status" value="1"/>
</dbReference>
<evidence type="ECO:0000256" key="1">
    <source>
        <dbReference type="SAM" id="MobiDB-lite"/>
    </source>
</evidence>
<gene>
    <name evidence="7" type="ORF">CONCODRAFT_76600</name>
</gene>
<keyword evidence="8" id="KW-1185">Reference proteome</keyword>
<dbReference type="GO" id="GO:1902929">
    <property type="term" value="C:plasma membrane of growing cell tip"/>
    <property type="evidence" value="ECO:0007669"/>
    <property type="project" value="TreeGrafter"/>
</dbReference>
<feature type="domain" description="Rax2-like third" evidence="6">
    <location>
        <begin position="394"/>
        <end position="545"/>
    </location>
</feature>
<accession>A0A137PIN8</accession>
<evidence type="ECO:0000313" key="7">
    <source>
        <dbReference type="EMBL" id="KXN74864.1"/>
    </source>
</evidence>
<keyword evidence="3" id="KW-0732">Signal</keyword>
<dbReference type="InterPro" id="IPR011043">
    <property type="entry name" value="Gal_Oxase/kelch_b-propeller"/>
</dbReference>
<dbReference type="OMA" id="ININSWY"/>
<dbReference type="Gene3D" id="2.120.10.80">
    <property type="entry name" value="Kelch-type beta propeller"/>
    <property type="match status" value="1"/>
</dbReference>
<keyword evidence="2" id="KW-0472">Membrane</keyword>
<evidence type="ECO:0000259" key="5">
    <source>
        <dbReference type="Pfam" id="PF20842"/>
    </source>
</evidence>